<organism evidence="2 3">
    <name type="scientific">Sphingobium limneticum</name>
    <dbReference type="NCBI Taxonomy" id="1007511"/>
    <lineage>
        <taxon>Bacteria</taxon>
        <taxon>Pseudomonadati</taxon>
        <taxon>Pseudomonadota</taxon>
        <taxon>Alphaproteobacteria</taxon>
        <taxon>Sphingomonadales</taxon>
        <taxon>Sphingomonadaceae</taxon>
        <taxon>Sphingobium</taxon>
    </lineage>
</organism>
<accession>A0A5J5I0I5</accession>
<dbReference type="Proteomes" id="UP000326364">
    <property type="component" value="Unassembled WGS sequence"/>
</dbReference>
<dbReference type="AlphaFoldDB" id="A0A5J5I0I5"/>
<evidence type="ECO:0000313" key="4">
    <source>
        <dbReference type="Proteomes" id="UP000326364"/>
    </source>
</evidence>
<dbReference type="EMBL" id="VYQB01000008">
    <property type="protein sequence ID" value="KAA9016427.1"/>
    <property type="molecule type" value="Genomic_DNA"/>
</dbReference>
<comment type="caution">
    <text evidence="2">The sequence shown here is derived from an EMBL/GenBank/DDBJ whole genome shotgun (WGS) entry which is preliminary data.</text>
</comment>
<dbReference type="Proteomes" id="UP000325933">
    <property type="component" value="Unassembled WGS sequence"/>
</dbReference>
<dbReference type="EMBL" id="VYQA01000009">
    <property type="protein sequence ID" value="KAA9028998.1"/>
    <property type="molecule type" value="Genomic_DNA"/>
</dbReference>
<evidence type="ECO:0000313" key="3">
    <source>
        <dbReference type="Proteomes" id="UP000325933"/>
    </source>
</evidence>
<gene>
    <name evidence="2" type="ORF">F4U95_13860</name>
    <name evidence="1" type="ORF">F4U96_12730</name>
</gene>
<keyword evidence="4" id="KW-1185">Reference proteome</keyword>
<sequence>MRISVAHCREQEALHRGKALSEPLENRRKIALAAAKAWAVEAALAEKVASRVGALNILDAAIALEFAMETKSGMAE</sequence>
<name>A0A5J5I0I5_9SPHN</name>
<dbReference type="RefSeq" id="WP_150426076.1">
    <property type="nucleotide sequence ID" value="NZ_VYQA01000009.1"/>
</dbReference>
<evidence type="ECO:0000313" key="1">
    <source>
        <dbReference type="EMBL" id="KAA9016427.1"/>
    </source>
</evidence>
<reference evidence="3 4" key="1">
    <citation type="submission" date="2019-09" db="EMBL/GenBank/DDBJ databases">
        <authorList>
            <person name="Feng G."/>
        </authorList>
    </citation>
    <scope>NUCLEOTIDE SEQUENCE [LARGE SCALE GENOMIC DNA]</scope>
    <source>
        <strain evidence="2 3">KACC 19283</strain>
        <strain evidence="1 4">KACC 19284</strain>
    </source>
</reference>
<proteinExistence type="predicted"/>
<protein>
    <submittedName>
        <fullName evidence="2">Uncharacterized protein</fullName>
    </submittedName>
</protein>
<evidence type="ECO:0000313" key="2">
    <source>
        <dbReference type="EMBL" id="KAA9028998.1"/>
    </source>
</evidence>